<keyword evidence="9" id="KW-0175">Coiled coil</keyword>
<dbReference type="Gene3D" id="3.30.565.10">
    <property type="entry name" value="Histidine kinase-like ATPase, C-terminal domain"/>
    <property type="match status" value="1"/>
</dbReference>
<keyword evidence="10" id="KW-0472">Membrane</keyword>
<dbReference type="InterPro" id="IPR011712">
    <property type="entry name" value="Sig_transdc_His_kin_sub3_dim/P"/>
</dbReference>
<dbReference type="Pfam" id="PF07730">
    <property type="entry name" value="HisKA_3"/>
    <property type="match status" value="1"/>
</dbReference>
<name>A0ABW0NMQ5_9MICO</name>
<evidence type="ECO:0000256" key="6">
    <source>
        <dbReference type="ARBA" id="ARBA00022777"/>
    </source>
</evidence>
<keyword evidence="13" id="KW-1185">Reference proteome</keyword>
<evidence type="ECO:0000256" key="7">
    <source>
        <dbReference type="ARBA" id="ARBA00022840"/>
    </source>
</evidence>
<feature type="coiled-coil region" evidence="9">
    <location>
        <begin position="166"/>
        <end position="193"/>
    </location>
</feature>
<comment type="caution">
    <text evidence="12">The sequence shown here is derived from an EMBL/GenBank/DDBJ whole genome shotgun (WGS) entry which is preliminary data.</text>
</comment>
<reference evidence="13" key="1">
    <citation type="journal article" date="2019" name="Int. J. Syst. Evol. Microbiol.">
        <title>The Global Catalogue of Microorganisms (GCM) 10K type strain sequencing project: providing services to taxonomists for standard genome sequencing and annotation.</title>
        <authorList>
            <consortium name="The Broad Institute Genomics Platform"/>
            <consortium name="The Broad Institute Genome Sequencing Center for Infectious Disease"/>
            <person name="Wu L."/>
            <person name="Ma J."/>
        </authorList>
    </citation>
    <scope>NUCLEOTIDE SEQUENCE [LARGE SCALE GENOMIC DNA]</scope>
    <source>
        <strain evidence="13">CGMCC 4.6997</strain>
    </source>
</reference>
<sequence length="398" mass="41535">MRYLRAASWAIEPLVALVFVTLWVVAESGRRDAGLVGFIGLGAAIALSRRAPRIAFGVIGATLLLQLFGIGAFHATDWPANFGIVLVVGFATAQGRVARVWIPLVLGEAAIAIAVAMMVFQQDGFVQWVGSARTSAPAFLLLLALGTVLVGMTWGMGWGIRVVSRLDAAEVREQNAQARLAESEVRLAIAEERDRIAQEMHDVLAHSLAVIVAQADGARYLRSKRPAAVDAALVSIAAAARGALSDVGGMIDSVLDGSTTPQPGLTGIPELAASVRAAGVEVTVTEAGHPGALAPAQEVTVFRIVQEGLTNALRHRGRGSRVAVVLDWRGPGLALQLVSSGSGDAVPREAGRPGRGIPGMIERARLSGGWLSAGVDDTGDHRVTAFLPYREAPAVVAA</sequence>
<evidence type="ECO:0000256" key="5">
    <source>
        <dbReference type="ARBA" id="ARBA00022741"/>
    </source>
</evidence>
<feature type="transmembrane region" description="Helical" evidence="10">
    <location>
        <begin position="7"/>
        <end position="26"/>
    </location>
</feature>
<feature type="transmembrane region" description="Helical" evidence="10">
    <location>
        <begin position="32"/>
        <end position="47"/>
    </location>
</feature>
<dbReference type="Proteomes" id="UP001596039">
    <property type="component" value="Unassembled WGS sequence"/>
</dbReference>
<feature type="transmembrane region" description="Helical" evidence="10">
    <location>
        <begin position="54"/>
        <end position="72"/>
    </location>
</feature>
<protein>
    <recommendedName>
        <fullName evidence="2">histidine kinase</fullName>
        <ecNumber evidence="2">2.7.13.3</ecNumber>
    </recommendedName>
</protein>
<evidence type="ECO:0000256" key="1">
    <source>
        <dbReference type="ARBA" id="ARBA00000085"/>
    </source>
</evidence>
<accession>A0ABW0NMQ5</accession>
<dbReference type="PANTHER" id="PTHR24421">
    <property type="entry name" value="NITRATE/NITRITE SENSOR PROTEIN NARX-RELATED"/>
    <property type="match status" value="1"/>
</dbReference>
<feature type="transmembrane region" description="Helical" evidence="10">
    <location>
        <begin position="100"/>
        <end position="120"/>
    </location>
</feature>
<dbReference type="GO" id="GO:0016301">
    <property type="term" value="F:kinase activity"/>
    <property type="evidence" value="ECO:0007669"/>
    <property type="project" value="UniProtKB-KW"/>
</dbReference>
<evidence type="ECO:0000256" key="3">
    <source>
        <dbReference type="ARBA" id="ARBA00022553"/>
    </source>
</evidence>
<keyword evidence="7" id="KW-0067">ATP-binding</keyword>
<evidence type="ECO:0000256" key="4">
    <source>
        <dbReference type="ARBA" id="ARBA00022679"/>
    </source>
</evidence>
<organism evidence="12 13">
    <name type="scientific">Lysinimonas soli</name>
    <dbReference type="NCBI Taxonomy" id="1074233"/>
    <lineage>
        <taxon>Bacteria</taxon>
        <taxon>Bacillati</taxon>
        <taxon>Actinomycetota</taxon>
        <taxon>Actinomycetes</taxon>
        <taxon>Micrococcales</taxon>
        <taxon>Microbacteriaceae</taxon>
        <taxon>Lysinimonas</taxon>
    </lineage>
</organism>
<dbReference type="EC" id="2.7.13.3" evidence="2"/>
<evidence type="ECO:0000256" key="10">
    <source>
        <dbReference type="SAM" id="Phobius"/>
    </source>
</evidence>
<dbReference type="RefSeq" id="WP_386739298.1">
    <property type="nucleotide sequence ID" value="NZ_JBHSMG010000001.1"/>
</dbReference>
<dbReference type="Gene3D" id="1.20.5.1930">
    <property type="match status" value="1"/>
</dbReference>
<dbReference type="CDD" id="cd16917">
    <property type="entry name" value="HATPase_UhpB-NarQ-NarX-like"/>
    <property type="match status" value="1"/>
</dbReference>
<keyword evidence="8" id="KW-0902">Two-component regulatory system</keyword>
<keyword evidence="3" id="KW-0597">Phosphoprotein</keyword>
<comment type="catalytic activity">
    <reaction evidence="1">
        <text>ATP + protein L-histidine = ADP + protein N-phospho-L-histidine.</text>
        <dbReference type="EC" id="2.7.13.3"/>
    </reaction>
</comment>
<dbReference type="EMBL" id="JBHSMG010000001">
    <property type="protein sequence ID" value="MFC5501711.1"/>
    <property type="molecule type" value="Genomic_DNA"/>
</dbReference>
<dbReference type="SUPFAM" id="SSF55874">
    <property type="entry name" value="ATPase domain of HSP90 chaperone/DNA topoisomerase II/histidine kinase"/>
    <property type="match status" value="1"/>
</dbReference>
<evidence type="ECO:0000259" key="11">
    <source>
        <dbReference type="Pfam" id="PF07730"/>
    </source>
</evidence>
<keyword evidence="4" id="KW-0808">Transferase</keyword>
<dbReference type="PANTHER" id="PTHR24421:SF10">
    <property type="entry name" value="NITRATE_NITRITE SENSOR PROTEIN NARQ"/>
    <property type="match status" value="1"/>
</dbReference>
<keyword evidence="5" id="KW-0547">Nucleotide-binding</keyword>
<keyword evidence="10" id="KW-0812">Transmembrane</keyword>
<evidence type="ECO:0000313" key="12">
    <source>
        <dbReference type="EMBL" id="MFC5501711.1"/>
    </source>
</evidence>
<dbReference type="InterPro" id="IPR036890">
    <property type="entry name" value="HATPase_C_sf"/>
</dbReference>
<keyword evidence="6 12" id="KW-0418">Kinase</keyword>
<gene>
    <name evidence="12" type="ORF">ACFPJ4_05570</name>
</gene>
<evidence type="ECO:0000313" key="13">
    <source>
        <dbReference type="Proteomes" id="UP001596039"/>
    </source>
</evidence>
<feature type="domain" description="Signal transduction histidine kinase subgroup 3 dimerisation and phosphoacceptor" evidence="11">
    <location>
        <begin position="192"/>
        <end position="251"/>
    </location>
</feature>
<evidence type="ECO:0000256" key="9">
    <source>
        <dbReference type="SAM" id="Coils"/>
    </source>
</evidence>
<dbReference type="InterPro" id="IPR050482">
    <property type="entry name" value="Sensor_HK_TwoCompSys"/>
</dbReference>
<evidence type="ECO:0000256" key="8">
    <source>
        <dbReference type="ARBA" id="ARBA00023012"/>
    </source>
</evidence>
<keyword evidence="10" id="KW-1133">Transmembrane helix</keyword>
<feature type="transmembrane region" description="Helical" evidence="10">
    <location>
        <begin position="140"/>
        <end position="160"/>
    </location>
</feature>
<proteinExistence type="predicted"/>
<evidence type="ECO:0000256" key="2">
    <source>
        <dbReference type="ARBA" id="ARBA00012438"/>
    </source>
</evidence>